<comment type="caution">
    <text evidence="1">The sequence shown here is derived from an EMBL/GenBank/DDBJ whole genome shotgun (WGS) entry which is preliminary data.</text>
</comment>
<evidence type="ECO:0000313" key="1">
    <source>
        <dbReference type="EMBL" id="CAG8490617.1"/>
    </source>
</evidence>
<dbReference type="EMBL" id="CAJVQB010000463">
    <property type="protein sequence ID" value="CAG8490617.1"/>
    <property type="molecule type" value="Genomic_DNA"/>
</dbReference>
<proteinExistence type="predicted"/>
<evidence type="ECO:0000313" key="2">
    <source>
        <dbReference type="Proteomes" id="UP000789901"/>
    </source>
</evidence>
<name>A0ABM8W038_GIGMA</name>
<reference evidence="1 2" key="1">
    <citation type="submission" date="2021-06" db="EMBL/GenBank/DDBJ databases">
        <authorList>
            <person name="Kallberg Y."/>
            <person name="Tangrot J."/>
            <person name="Rosling A."/>
        </authorList>
    </citation>
    <scope>NUCLEOTIDE SEQUENCE [LARGE SCALE GENOMIC DNA]</scope>
    <source>
        <strain evidence="1 2">120-4 pot B 10/14</strain>
    </source>
</reference>
<dbReference type="Proteomes" id="UP000789901">
    <property type="component" value="Unassembled WGS sequence"/>
</dbReference>
<keyword evidence="2" id="KW-1185">Reference proteome</keyword>
<gene>
    <name evidence="1" type="ORF">GMARGA_LOCUS1700</name>
</gene>
<accession>A0ABM8W038</accession>
<sequence length="45" mass="4996">MASSSITRKVVNETIFSEVDNIGSNKDKDEIKLEELIATDITKVL</sequence>
<organism evidence="1 2">
    <name type="scientific">Gigaspora margarita</name>
    <dbReference type="NCBI Taxonomy" id="4874"/>
    <lineage>
        <taxon>Eukaryota</taxon>
        <taxon>Fungi</taxon>
        <taxon>Fungi incertae sedis</taxon>
        <taxon>Mucoromycota</taxon>
        <taxon>Glomeromycotina</taxon>
        <taxon>Glomeromycetes</taxon>
        <taxon>Diversisporales</taxon>
        <taxon>Gigasporaceae</taxon>
        <taxon>Gigaspora</taxon>
    </lineage>
</organism>
<protein>
    <submittedName>
        <fullName evidence="1">27790_t:CDS:1</fullName>
    </submittedName>
</protein>